<sequence length="93" mass="10149">MKLSLSSQSWITISSVTWIMAGTLNGGSAIEKGHRSGGPSRSLEVGPVRRCASLARYHPGAAPDVRFYFVPAPLSMKSLDMATSFLQQMMLRY</sequence>
<evidence type="ECO:0000313" key="2">
    <source>
        <dbReference type="Proteomes" id="UP001144205"/>
    </source>
</evidence>
<evidence type="ECO:0000313" key="1">
    <source>
        <dbReference type="EMBL" id="GKY88826.1"/>
    </source>
</evidence>
<gene>
    <name evidence="1" type="ORF">STA1M1_26950</name>
</gene>
<keyword evidence="2" id="KW-1185">Reference proteome</keyword>
<comment type="caution">
    <text evidence="1">The sequence shown here is derived from an EMBL/GenBank/DDBJ whole genome shotgun (WGS) entry which is preliminary data.</text>
</comment>
<proteinExistence type="predicted"/>
<evidence type="ECO:0008006" key="3">
    <source>
        <dbReference type="Google" id="ProtNLM"/>
    </source>
</evidence>
<dbReference type="EMBL" id="BROH01000008">
    <property type="protein sequence ID" value="GKY88826.1"/>
    <property type="molecule type" value="Genomic_DNA"/>
</dbReference>
<dbReference type="Proteomes" id="UP001144205">
    <property type="component" value="Unassembled WGS sequence"/>
</dbReference>
<reference evidence="1" key="1">
    <citation type="journal article" date="2023" name="Int. J. Syst. Evol. Microbiol.">
        <title>Sinisalibacter aestuarii sp. nov., isolated from estuarine sediment of the Arakawa River.</title>
        <authorList>
            <person name="Arafat S.T."/>
            <person name="Hirano S."/>
            <person name="Sato A."/>
            <person name="Takeuchi K."/>
            <person name="Yasuda T."/>
            <person name="Terahara T."/>
            <person name="Hamada M."/>
            <person name="Kobayashi T."/>
        </authorList>
    </citation>
    <scope>NUCLEOTIDE SEQUENCE</scope>
    <source>
        <strain evidence="1">B-399</strain>
    </source>
</reference>
<protein>
    <recommendedName>
        <fullName evidence="3">Secreted protein</fullName>
    </recommendedName>
</protein>
<accession>A0ABQ5LX27</accession>
<name>A0ABQ5LX27_9RHOB</name>
<organism evidence="1 2">
    <name type="scientific">Sinisalibacter aestuarii</name>
    <dbReference type="NCBI Taxonomy" id="2949426"/>
    <lineage>
        <taxon>Bacteria</taxon>
        <taxon>Pseudomonadati</taxon>
        <taxon>Pseudomonadota</taxon>
        <taxon>Alphaproteobacteria</taxon>
        <taxon>Rhodobacterales</taxon>
        <taxon>Roseobacteraceae</taxon>
        <taxon>Sinisalibacter</taxon>
    </lineage>
</organism>